<dbReference type="AlphaFoldDB" id="A0A0N0CEU5"/>
<reference evidence="3 5" key="2">
    <citation type="submission" date="2016-10" db="EMBL/GenBank/DDBJ databases">
        <authorList>
            <person name="Varghese N."/>
            <person name="Submissions S."/>
        </authorList>
    </citation>
    <scope>NUCLEOTIDE SEQUENCE [LARGE SCALE GENOMIC DNA]</scope>
    <source>
        <strain evidence="3 5">DSW-5</strain>
    </source>
</reference>
<gene>
    <name evidence="2" type="ORF">I602_514</name>
    <name evidence="3" type="ORF">SAMN05444353_1270</name>
</gene>
<dbReference type="InterPro" id="IPR014562">
    <property type="entry name" value="UCP030959_TPR_rpt-cont"/>
</dbReference>
<protein>
    <submittedName>
        <fullName evidence="2">TPR repeat-containing protein</fullName>
    </submittedName>
</protein>
<evidence type="ECO:0000313" key="3">
    <source>
        <dbReference type="EMBL" id="SEE22049.1"/>
    </source>
</evidence>
<keyword evidence="1" id="KW-0472">Membrane</keyword>
<evidence type="ECO:0000313" key="5">
    <source>
        <dbReference type="Proteomes" id="UP000183071"/>
    </source>
</evidence>
<proteinExistence type="predicted"/>
<keyword evidence="1" id="KW-1133">Transmembrane helix</keyword>
<dbReference type="RefSeq" id="WP_053973191.1">
    <property type="nucleotide sequence ID" value="NZ_FNUE01000001.1"/>
</dbReference>
<dbReference type="SUPFAM" id="SSF48452">
    <property type="entry name" value="TPR-like"/>
    <property type="match status" value="1"/>
</dbReference>
<reference evidence="2 4" key="1">
    <citation type="submission" date="2015-07" db="EMBL/GenBank/DDBJ databases">
        <title>Genome of Polaribacter dokdonenesis DSW-5, isolated from seawater off Dokdo in Korea.</title>
        <authorList>
            <person name="Yoon K."/>
            <person name="Song J.Y."/>
            <person name="Kim J.F."/>
        </authorList>
    </citation>
    <scope>NUCLEOTIDE SEQUENCE [LARGE SCALE GENOMIC DNA]</scope>
    <source>
        <strain evidence="2 4">DSW-5</strain>
    </source>
</reference>
<dbReference type="OrthoDB" id="794036at2"/>
<dbReference type="PIRSF" id="PIRSF030959">
    <property type="entry name" value="UCP030959"/>
    <property type="match status" value="1"/>
</dbReference>
<organism evidence="2 4">
    <name type="scientific">Polaribacter dokdonensis DSW-5</name>
    <dbReference type="NCBI Taxonomy" id="1300348"/>
    <lineage>
        <taxon>Bacteria</taxon>
        <taxon>Pseudomonadati</taxon>
        <taxon>Bacteroidota</taxon>
        <taxon>Flavobacteriia</taxon>
        <taxon>Flavobacteriales</taxon>
        <taxon>Flavobacteriaceae</taxon>
    </lineage>
</organism>
<comment type="caution">
    <text evidence="2">The sequence shown here is derived from an EMBL/GenBank/DDBJ whole genome shotgun (WGS) entry which is preliminary data.</text>
</comment>
<dbReference type="Gene3D" id="1.25.40.10">
    <property type="entry name" value="Tetratricopeptide repeat domain"/>
    <property type="match status" value="1"/>
</dbReference>
<dbReference type="Proteomes" id="UP000037716">
    <property type="component" value="Unassembled WGS sequence"/>
</dbReference>
<dbReference type="EMBL" id="FNUE01000001">
    <property type="protein sequence ID" value="SEE22049.1"/>
    <property type="molecule type" value="Genomic_DNA"/>
</dbReference>
<evidence type="ECO:0000313" key="2">
    <source>
        <dbReference type="EMBL" id="KOY50954.1"/>
    </source>
</evidence>
<dbReference type="Pfam" id="PF13181">
    <property type="entry name" value="TPR_8"/>
    <property type="match status" value="1"/>
</dbReference>
<dbReference type="EMBL" id="LGBR01000001">
    <property type="protein sequence ID" value="KOY50954.1"/>
    <property type="molecule type" value="Genomic_DNA"/>
</dbReference>
<evidence type="ECO:0000256" key="1">
    <source>
        <dbReference type="SAM" id="Phobius"/>
    </source>
</evidence>
<evidence type="ECO:0000313" key="4">
    <source>
        <dbReference type="Proteomes" id="UP000037716"/>
    </source>
</evidence>
<dbReference type="Proteomes" id="UP000183071">
    <property type="component" value="Unassembled WGS sequence"/>
</dbReference>
<feature type="transmembrane region" description="Helical" evidence="1">
    <location>
        <begin position="24"/>
        <end position="44"/>
    </location>
</feature>
<sequence>MIYYLLIAFQAFCIFHIYKSRNDYYWYFIVFFVPVIGALVYFFLEIVSSRNISNANDKIRNSLNPGKKIKDLKEKLKFADSFQNKSNLADAYRENKNYPEAILFYEKALESNVHQDKHTLNKLAKCYFELKNYKKVVECADQIDLDKFFKGTICIYAISLEKCGFNDKAEIEFKKTNIRYSNYPERLEFARFLVRQENKDDAKNTLDVIISEIDNMIETNKKKYKYIYKESVKLLEQV</sequence>
<accession>A0A0N0CEU5</accession>
<dbReference type="STRING" id="1300348.I602_514"/>
<keyword evidence="5" id="KW-1185">Reference proteome</keyword>
<name>A0A0N0CEU5_9FLAO</name>
<keyword evidence="1" id="KW-0812">Transmembrane</keyword>
<dbReference type="InterPro" id="IPR011990">
    <property type="entry name" value="TPR-like_helical_dom_sf"/>
</dbReference>
<dbReference type="PATRIC" id="fig|1300348.6.peg.512"/>
<dbReference type="InterPro" id="IPR019734">
    <property type="entry name" value="TPR_rpt"/>
</dbReference>